<organism evidence="3 4">
    <name type="scientific">Bradyrhizobium iriomotense</name>
    <dbReference type="NCBI Taxonomy" id="441950"/>
    <lineage>
        <taxon>Bacteria</taxon>
        <taxon>Pseudomonadati</taxon>
        <taxon>Pseudomonadota</taxon>
        <taxon>Alphaproteobacteria</taxon>
        <taxon>Hyphomicrobiales</taxon>
        <taxon>Nitrobacteraceae</taxon>
        <taxon>Bradyrhizobium</taxon>
    </lineage>
</organism>
<feature type="domain" description="DUF2470" evidence="1">
    <location>
        <begin position="167"/>
        <end position="236"/>
    </location>
</feature>
<dbReference type="RefSeq" id="WP_284270974.1">
    <property type="nucleotide sequence ID" value="NZ_BSOW01000023.1"/>
</dbReference>
<dbReference type="Pfam" id="PF13883">
    <property type="entry name" value="CREG_beta-barrel"/>
    <property type="match status" value="1"/>
</dbReference>
<dbReference type="Pfam" id="PF10615">
    <property type="entry name" value="DUF2470"/>
    <property type="match status" value="1"/>
</dbReference>
<gene>
    <name evidence="3" type="ORF">GCM10007857_57780</name>
</gene>
<comment type="caution">
    <text evidence="3">The sequence shown here is derived from an EMBL/GenBank/DDBJ whole genome shotgun (WGS) entry which is preliminary data.</text>
</comment>
<evidence type="ECO:0000259" key="2">
    <source>
        <dbReference type="Pfam" id="PF13883"/>
    </source>
</evidence>
<evidence type="ECO:0000259" key="1">
    <source>
        <dbReference type="Pfam" id="PF10615"/>
    </source>
</evidence>
<dbReference type="SUPFAM" id="SSF50475">
    <property type="entry name" value="FMN-binding split barrel"/>
    <property type="match status" value="1"/>
</dbReference>
<dbReference type="Gene3D" id="3.20.180.10">
    <property type="entry name" value="PNP-oxidase-like"/>
    <property type="match status" value="1"/>
</dbReference>
<dbReference type="Gene3D" id="2.30.110.10">
    <property type="entry name" value="Electron Transport, Fmn-binding Protein, Chain A"/>
    <property type="match status" value="1"/>
</dbReference>
<feature type="domain" description="CREG-like beta-barrel" evidence="2">
    <location>
        <begin position="11"/>
        <end position="150"/>
    </location>
</feature>
<reference evidence="4" key="1">
    <citation type="journal article" date="2019" name="Int. J. Syst. Evol. Microbiol.">
        <title>The Global Catalogue of Microorganisms (GCM) 10K type strain sequencing project: providing services to taxonomists for standard genome sequencing and annotation.</title>
        <authorList>
            <consortium name="The Broad Institute Genomics Platform"/>
            <consortium name="The Broad Institute Genome Sequencing Center for Infectious Disease"/>
            <person name="Wu L."/>
            <person name="Ma J."/>
        </authorList>
    </citation>
    <scope>NUCLEOTIDE SEQUENCE [LARGE SCALE GENOMIC DNA]</scope>
    <source>
        <strain evidence="4">NBRC 102520</strain>
    </source>
</reference>
<dbReference type="InterPro" id="IPR019595">
    <property type="entry name" value="DUF2470"/>
</dbReference>
<dbReference type="InterPro" id="IPR012349">
    <property type="entry name" value="Split_barrel_FMN-bd"/>
</dbReference>
<dbReference type="InterPro" id="IPR055343">
    <property type="entry name" value="CREG_beta-barrel"/>
</dbReference>
<evidence type="ECO:0000313" key="3">
    <source>
        <dbReference type="EMBL" id="GLR89065.1"/>
    </source>
</evidence>
<proteinExistence type="predicted"/>
<dbReference type="PANTHER" id="PTHR13343:SF17">
    <property type="entry name" value="CELLULAR REPRESSOR OF E1A-STIMULATED GENES, ISOFORM A"/>
    <property type="match status" value="1"/>
</dbReference>
<evidence type="ECO:0000313" key="4">
    <source>
        <dbReference type="Proteomes" id="UP001156905"/>
    </source>
</evidence>
<protein>
    <submittedName>
        <fullName evidence="3">Pyridoxamine 5'-phosphate oxidase</fullName>
    </submittedName>
</protein>
<sequence length="245" mass="26697">MQPTADFDPGKLAKSLLRRSRQGALATLMPGTGDPYCSLVNLASHPDASPILLISRLAVHTKNILADGRVSLMLDERAPGDPLEGARIMLSGRAEQGTEAELELLRRRYLAAHPSAEDFVSFKDFSFFRIKPSGTHLVAGFGRIVDLKPERFLTDLDGADELLEAEEGAVAHMNADHRDTMTLYATRLLGAAEADWRCTGCDPEGLDMQSEQAVLRLEFPERVTDGNALRKMLVKLAGEARAKGG</sequence>
<dbReference type="EMBL" id="BSOW01000023">
    <property type="protein sequence ID" value="GLR89065.1"/>
    <property type="molecule type" value="Genomic_DNA"/>
</dbReference>
<dbReference type="InterPro" id="IPR037119">
    <property type="entry name" value="Haem_oxidase_HugZ-like_sf"/>
</dbReference>
<dbReference type="Proteomes" id="UP001156905">
    <property type="component" value="Unassembled WGS sequence"/>
</dbReference>
<dbReference type="PANTHER" id="PTHR13343">
    <property type="entry name" value="CREG1 PROTEIN"/>
    <property type="match status" value="1"/>
</dbReference>
<keyword evidence="4" id="KW-1185">Reference proteome</keyword>
<accession>A0ABQ6B7Z8</accession>
<name>A0ABQ6B7Z8_9BRAD</name>